<dbReference type="PANTHER" id="PTHR11062">
    <property type="entry name" value="EXOSTOSIN HEPARAN SULFATE GLYCOSYLTRANSFERASE -RELATED"/>
    <property type="match status" value="1"/>
</dbReference>
<keyword evidence="6" id="KW-0245">EGF-like domain</keyword>
<comment type="subcellular location">
    <subcellularLocation>
        <location evidence="1">Golgi apparatus membrane</location>
        <topology evidence="1">Single-pass type II membrane protein</topology>
    </subcellularLocation>
</comment>
<evidence type="ECO:0000256" key="3">
    <source>
        <dbReference type="ARBA" id="ARBA00023034"/>
    </source>
</evidence>
<organism evidence="9 10">
    <name type="scientific">Volvox reticuliferus</name>
    <dbReference type="NCBI Taxonomy" id="1737510"/>
    <lineage>
        <taxon>Eukaryota</taxon>
        <taxon>Viridiplantae</taxon>
        <taxon>Chlorophyta</taxon>
        <taxon>core chlorophytes</taxon>
        <taxon>Chlorophyceae</taxon>
        <taxon>CS clade</taxon>
        <taxon>Chlamydomonadales</taxon>
        <taxon>Volvocaceae</taxon>
        <taxon>Volvox</taxon>
    </lineage>
</organism>
<dbReference type="InterPro" id="IPR004263">
    <property type="entry name" value="Exostosin"/>
</dbReference>
<dbReference type="FunFam" id="2.10.25.10:FF:000001">
    <property type="entry name" value="Tenascin C"/>
    <property type="match status" value="1"/>
</dbReference>
<keyword evidence="4 6" id="KW-1015">Disulfide bond</keyword>
<evidence type="ECO:0000256" key="6">
    <source>
        <dbReference type="PROSITE-ProRule" id="PRU00076"/>
    </source>
</evidence>
<dbReference type="Pfam" id="PF07974">
    <property type="entry name" value="EGF_2"/>
    <property type="match status" value="1"/>
</dbReference>
<dbReference type="InterPro" id="IPR000742">
    <property type="entry name" value="EGF"/>
</dbReference>
<dbReference type="PROSITE" id="PS01186">
    <property type="entry name" value="EGF_2"/>
    <property type="match status" value="1"/>
</dbReference>
<evidence type="ECO:0000313" key="10">
    <source>
        <dbReference type="Proteomes" id="UP000722791"/>
    </source>
</evidence>
<evidence type="ECO:0000256" key="2">
    <source>
        <dbReference type="ARBA" id="ARBA00010271"/>
    </source>
</evidence>
<dbReference type="Proteomes" id="UP000722791">
    <property type="component" value="Unassembled WGS sequence"/>
</dbReference>
<keyword evidence="3" id="KW-0333">Golgi apparatus</keyword>
<dbReference type="GO" id="GO:0016757">
    <property type="term" value="F:glycosyltransferase activity"/>
    <property type="evidence" value="ECO:0007669"/>
    <property type="project" value="InterPro"/>
</dbReference>
<protein>
    <recommendedName>
        <fullName evidence="8">EGF-like domain-containing protein</fullName>
    </recommendedName>
</protein>
<keyword evidence="5" id="KW-0325">Glycoprotein</keyword>
<dbReference type="EMBL" id="BNCQ01000027">
    <property type="protein sequence ID" value="GIM08268.1"/>
    <property type="molecule type" value="Genomic_DNA"/>
</dbReference>
<dbReference type="Gene3D" id="2.10.25.10">
    <property type="entry name" value="Laminin"/>
    <property type="match status" value="1"/>
</dbReference>
<dbReference type="PROSITE" id="PS00022">
    <property type="entry name" value="EGF_1"/>
    <property type="match status" value="1"/>
</dbReference>
<feature type="disulfide bond" evidence="6">
    <location>
        <begin position="79"/>
        <end position="89"/>
    </location>
</feature>
<dbReference type="PANTHER" id="PTHR11062:SF376">
    <property type="entry name" value="EXOSTOSIN FAMILY PROTEIN"/>
    <property type="match status" value="1"/>
</dbReference>
<evidence type="ECO:0000256" key="7">
    <source>
        <dbReference type="SAM" id="MobiDB-lite"/>
    </source>
</evidence>
<evidence type="ECO:0000256" key="4">
    <source>
        <dbReference type="ARBA" id="ARBA00023157"/>
    </source>
</evidence>
<comment type="caution">
    <text evidence="6">Lacks conserved residue(s) required for the propagation of feature annotation.</text>
</comment>
<accession>A0A8J4LT58</accession>
<feature type="disulfide bond" evidence="6">
    <location>
        <begin position="98"/>
        <end position="107"/>
    </location>
</feature>
<evidence type="ECO:0000256" key="1">
    <source>
        <dbReference type="ARBA" id="ARBA00004323"/>
    </source>
</evidence>
<name>A0A8J4LT58_9CHLO</name>
<evidence type="ECO:0000259" key="8">
    <source>
        <dbReference type="PROSITE" id="PS50026"/>
    </source>
</evidence>
<dbReference type="SMART" id="SM00181">
    <property type="entry name" value="EGF"/>
    <property type="match status" value="2"/>
</dbReference>
<dbReference type="Pfam" id="PF03016">
    <property type="entry name" value="Exostosin_GT47"/>
    <property type="match status" value="1"/>
</dbReference>
<gene>
    <name evidence="9" type="ORF">Vretimale_12247</name>
</gene>
<evidence type="ECO:0000313" key="9">
    <source>
        <dbReference type="EMBL" id="GIM08268.1"/>
    </source>
</evidence>
<dbReference type="InterPro" id="IPR009030">
    <property type="entry name" value="Growth_fac_rcpt_cys_sf"/>
</dbReference>
<feature type="region of interest" description="Disordered" evidence="7">
    <location>
        <begin position="53"/>
        <end position="74"/>
    </location>
</feature>
<feature type="domain" description="EGF-like" evidence="8">
    <location>
        <begin position="75"/>
        <end position="108"/>
    </location>
</feature>
<dbReference type="InterPro" id="IPR013111">
    <property type="entry name" value="EGF_extracell"/>
</dbReference>
<sequence>MIQCLYHYMQVVAQSKFPSEFSFAIEHHIPRRLAKFDDPKSYAFDASSGSASRHVRSSASSTGATPSQASGTALRPSRCLGECVKYGTCYEELGRCDCPPGRVGADCSSLLPEPELTRLCTANGHTNITCAAQLEPALCLNACNFRGRCVGGVCVCHPGFFGADCALSLAAEQPADRRGSKASGLRMELLAGQNYTARPSGPRIYVYELPPDMNTYQNLDRLDRPLMYLLWQRLLSAGLRVADAASADFFFVPVRVRLAYDSDRVVKTVSYIRTMWPYWNASHGGSRHIFVHTGDWGRDELSEDAQLLTRNATWLTHWGLARDHEFAGWKQAHRPGRDIVLPLMLAPTVLSTYRLPHNSPLHPAGTRMPRVTTLFFAGRICGSRAQPTTNGTYPNCPNVLGREDAYSAATRQRAFFHHHGRPNWKMVSTSRTPALDMMTAKFCLAPSGGGQGKRSVLAPLLGCVPVTVTDGLIQPFEPELSWERFAVGVRERDLPVMHELLERLRPEQVAGFQAALPCAAQHLFWSSLYGSVFGEDGAYDAFETLTQVLRMRAMYPNVAPEEYEFVDSAFAAFMECREPPPSALRQMTAAVMAAKSGMQRALAGSGVLRRPPPHRRQAANASSGTTGLSTLMSSAASGPVVRQALCSHSALPTPGAPSCSRCVRRRGRLLNPGGTICCNTRELAKCLRLWD</sequence>
<evidence type="ECO:0000256" key="5">
    <source>
        <dbReference type="ARBA" id="ARBA00023180"/>
    </source>
</evidence>
<comment type="similarity">
    <text evidence="2">Belongs to the glycosyltransferase 47 family.</text>
</comment>
<feature type="region of interest" description="Disordered" evidence="7">
    <location>
        <begin position="605"/>
        <end position="629"/>
    </location>
</feature>
<dbReference type="PROSITE" id="PS50026">
    <property type="entry name" value="EGF_3"/>
    <property type="match status" value="1"/>
</dbReference>
<comment type="caution">
    <text evidence="9">The sequence shown here is derived from an EMBL/GenBank/DDBJ whole genome shotgun (WGS) entry which is preliminary data.</text>
</comment>
<dbReference type="AlphaFoldDB" id="A0A8J4LT58"/>
<dbReference type="SUPFAM" id="SSF57184">
    <property type="entry name" value="Growth factor receptor domain"/>
    <property type="match status" value="1"/>
</dbReference>
<proteinExistence type="inferred from homology"/>
<feature type="compositionally biased region" description="Polar residues" evidence="7">
    <location>
        <begin position="62"/>
        <end position="71"/>
    </location>
</feature>
<reference evidence="9" key="1">
    <citation type="journal article" date="2021" name="Proc. Natl. Acad. Sci. U.S.A.">
        <title>Three genomes in the algal genus Volvox reveal the fate of a haploid sex-determining region after a transition to homothallism.</title>
        <authorList>
            <person name="Yamamoto K."/>
            <person name="Hamaji T."/>
            <person name="Kawai-Toyooka H."/>
            <person name="Matsuzaki R."/>
            <person name="Takahashi F."/>
            <person name="Nishimura Y."/>
            <person name="Kawachi M."/>
            <person name="Noguchi H."/>
            <person name="Minakuchi Y."/>
            <person name="Umen J.G."/>
            <person name="Toyoda A."/>
            <person name="Nozaki H."/>
        </authorList>
    </citation>
    <scope>NUCLEOTIDE SEQUENCE</scope>
    <source>
        <strain evidence="9">NIES-3785</strain>
    </source>
</reference>
<dbReference type="InterPro" id="IPR040911">
    <property type="entry name" value="Exostosin_GT47"/>
</dbReference>
<dbReference type="GO" id="GO:0000139">
    <property type="term" value="C:Golgi membrane"/>
    <property type="evidence" value="ECO:0007669"/>
    <property type="project" value="UniProtKB-SubCell"/>
</dbReference>